<keyword evidence="7" id="KW-0444">Lipid biosynthesis</keyword>
<dbReference type="EC" id="2.7.1.-" evidence="11"/>
<keyword evidence="7" id="KW-0594">Phospholipid biosynthesis</keyword>
<dbReference type="Pfam" id="PF19279">
    <property type="entry name" value="YegS_C"/>
    <property type="match status" value="1"/>
</dbReference>
<evidence type="ECO:0000256" key="1">
    <source>
        <dbReference type="ARBA" id="ARBA00001946"/>
    </source>
</evidence>
<evidence type="ECO:0000256" key="5">
    <source>
        <dbReference type="ARBA" id="ARBA00022777"/>
    </source>
</evidence>
<keyword evidence="12" id="KW-1185">Reference proteome</keyword>
<feature type="region of interest" description="Disordered" evidence="9">
    <location>
        <begin position="1"/>
        <end position="24"/>
    </location>
</feature>
<dbReference type="Gene3D" id="3.40.50.10330">
    <property type="entry name" value="Probable inorganic polyphosphate/atp-NAD kinase, domain 1"/>
    <property type="match status" value="1"/>
</dbReference>
<dbReference type="GO" id="GO:0016301">
    <property type="term" value="F:kinase activity"/>
    <property type="evidence" value="ECO:0007669"/>
    <property type="project" value="UniProtKB-KW"/>
</dbReference>
<keyword evidence="5 11" id="KW-0418">Kinase</keyword>
<dbReference type="Proteomes" id="UP001595773">
    <property type="component" value="Unassembled WGS sequence"/>
</dbReference>
<evidence type="ECO:0000256" key="7">
    <source>
        <dbReference type="ARBA" id="ARBA00023209"/>
    </source>
</evidence>
<keyword evidence="4" id="KW-0547">Nucleotide-binding</keyword>
<dbReference type="Pfam" id="PF00781">
    <property type="entry name" value="DAGK_cat"/>
    <property type="match status" value="1"/>
</dbReference>
<dbReference type="SUPFAM" id="SSF111331">
    <property type="entry name" value="NAD kinase/diacylglycerol kinase-like"/>
    <property type="match status" value="1"/>
</dbReference>
<keyword evidence="3 11" id="KW-0808">Transferase</keyword>
<dbReference type="PANTHER" id="PTHR12358:SF106">
    <property type="entry name" value="LIPID KINASE YEGS"/>
    <property type="match status" value="1"/>
</dbReference>
<evidence type="ECO:0000256" key="9">
    <source>
        <dbReference type="SAM" id="MobiDB-lite"/>
    </source>
</evidence>
<evidence type="ECO:0000256" key="2">
    <source>
        <dbReference type="ARBA" id="ARBA00005983"/>
    </source>
</evidence>
<reference evidence="12" key="1">
    <citation type="journal article" date="2019" name="Int. J. Syst. Evol. Microbiol.">
        <title>The Global Catalogue of Microorganisms (GCM) 10K type strain sequencing project: providing services to taxonomists for standard genome sequencing and annotation.</title>
        <authorList>
            <consortium name="The Broad Institute Genomics Platform"/>
            <consortium name="The Broad Institute Genome Sequencing Center for Infectious Disease"/>
            <person name="Wu L."/>
            <person name="Ma J."/>
        </authorList>
    </citation>
    <scope>NUCLEOTIDE SEQUENCE [LARGE SCALE GENOMIC DNA]</scope>
    <source>
        <strain evidence="12">CGMCC 1.10698</strain>
    </source>
</reference>
<comment type="caution">
    <text evidence="11">The sequence shown here is derived from an EMBL/GenBank/DDBJ whole genome shotgun (WGS) entry which is preliminary data.</text>
</comment>
<dbReference type="PROSITE" id="PS50146">
    <property type="entry name" value="DAGK"/>
    <property type="match status" value="1"/>
</dbReference>
<keyword evidence="7" id="KW-0443">Lipid metabolism</keyword>
<dbReference type="EMBL" id="JBHSCQ010000006">
    <property type="protein sequence ID" value="MFC4265320.1"/>
    <property type="molecule type" value="Genomic_DNA"/>
</dbReference>
<keyword evidence="6" id="KW-0067">ATP-binding</keyword>
<dbReference type="InterPro" id="IPR001206">
    <property type="entry name" value="Diacylglycerol_kinase_cat_dom"/>
</dbReference>
<dbReference type="SMART" id="SM00046">
    <property type="entry name" value="DAGKc"/>
    <property type="match status" value="1"/>
</dbReference>
<dbReference type="InterPro" id="IPR017438">
    <property type="entry name" value="ATP-NAD_kinase_N"/>
</dbReference>
<organism evidence="11 12">
    <name type="scientific">Arthrobacter cryoconiti</name>
    <dbReference type="NCBI Taxonomy" id="748907"/>
    <lineage>
        <taxon>Bacteria</taxon>
        <taxon>Bacillati</taxon>
        <taxon>Actinomycetota</taxon>
        <taxon>Actinomycetes</taxon>
        <taxon>Micrococcales</taxon>
        <taxon>Micrococcaceae</taxon>
        <taxon>Arthrobacter</taxon>
    </lineage>
</organism>
<protein>
    <submittedName>
        <fullName evidence="11">Diacylglycerol/lipid kinase family protein</fullName>
        <ecNumber evidence="11">2.7.1.-</ecNumber>
    </submittedName>
</protein>
<sequence>MTMPVFSDDDATPPVPEDGLPVTPTETCKKIPAVKLETMSEVLPQERTLRITVAINPRAAFGGSRTATSGQIGEMAVERLRAAGHLVTVLRRRNYAELRHAVDAEIAAGAQALVVVGGDGMVHLGVNALVGSNVPLGIVPAGTGNDAARGLGLDPKDPTAAVARFLHACQNKPRTVDLGRISTTGTKPVWFMCALSAGFDALVNERANSWHRPRGPMRYNLAILRELLALKPRKYALLVDGLPRELSALMISVANAPSIGGGLQIVPDAQNDDGLLDLFVLSPVSRWTFLRILPSVRAGRHTSHPAVRIERVRQVRVDTISLSAYADGERVGMLPLTVDVEPGALQVWG</sequence>
<name>A0ABV8QYK2_9MICC</name>
<dbReference type="RefSeq" id="WP_230067352.1">
    <property type="nucleotide sequence ID" value="NZ_BAABLL010000003.1"/>
</dbReference>
<gene>
    <name evidence="11" type="ORF">ACFOW9_06875</name>
</gene>
<evidence type="ECO:0000256" key="8">
    <source>
        <dbReference type="ARBA" id="ARBA00023264"/>
    </source>
</evidence>
<evidence type="ECO:0000259" key="10">
    <source>
        <dbReference type="PROSITE" id="PS50146"/>
    </source>
</evidence>
<evidence type="ECO:0000313" key="12">
    <source>
        <dbReference type="Proteomes" id="UP001595773"/>
    </source>
</evidence>
<feature type="domain" description="DAGKc" evidence="10">
    <location>
        <begin position="46"/>
        <end position="185"/>
    </location>
</feature>
<evidence type="ECO:0000256" key="4">
    <source>
        <dbReference type="ARBA" id="ARBA00022741"/>
    </source>
</evidence>
<evidence type="ECO:0000256" key="6">
    <source>
        <dbReference type="ARBA" id="ARBA00022840"/>
    </source>
</evidence>
<comment type="cofactor">
    <cofactor evidence="1">
        <name>Mg(2+)</name>
        <dbReference type="ChEBI" id="CHEBI:18420"/>
    </cofactor>
</comment>
<dbReference type="InterPro" id="IPR016064">
    <property type="entry name" value="NAD/diacylglycerol_kinase_sf"/>
</dbReference>
<proteinExistence type="inferred from homology"/>
<dbReference type="InterPro" id="IPR050187">
    <property type="entry name" value="Lipid_Phosphate_FormReg"/>
</dbReference>
<evidence type="ECO:0000256" key="3">
    <source>
        <dbReference type="ARBA" id="ARBA00022679"/>
    </source>
</evidence>
<keyword evidence="8" id="KW-1208">Phospholipid metabolism</keyword>
<accession>A0ABV8QYK2</accession>
<dbReference type="InterPro" id="IPR045540">
    <property type="entry name" value="YegS/DAGK_C"/>
</dbReference>
<evidence type="ECO:0000313" key="11">
    <source>
        <dbReference type="EMBL" id="MFC4265320.1"/>
    </source>
</evidence>
<dbReference type="Gene3D" id="2.60.200.40">
    <property type="match status" value="1"/>
</dbReference>
<dbReference type="PANTHER" id="PTHR12358">
    <property type="entry name" value="SPHINGOSINE KINASE"/>
    <property type="match status" value="1"/>
</dbReference>
<comment type="similarity">
    <text evidence="2">Belongs to the diacylglycerol/lipid kinase family.</text>
</comment>